<dbReference type="Proteomes" id="UP000276776">
    <property type="component" value="Unassembled WGS sequence"/>
</dbReference>
<dbReference type="InterPro" id="IPR001628">
    <property type="entry name" value="Znf_hrmn_rcpt"/>
</dbReference>
<sequence length="313" mass="32943">MSTPDDPVIHSPSSVHNGPAAVALLAGSGIKTLPGESLGTTGSGVGNIPVGVSSAAAIQSANPAMRCNGRSGISASSLPAAAAGNLLRLLKGGLSGVGMNVIDELATMNSPSRVSGVVRQSASSSSGCCSPNTETGTDEARRRQKTCRVCGDHATGYNFNVITCESCKAFFRRNALRPKEFKCPYSDDCDINSVSRRFCQKCRLRKCFAVGMKKEWILNEEQLRRRKNSRLNHMQQQQSRNVNSNNIGTANVTTTIAANNVGKSLMSMSNSTSDQVNTTTTSTSSTPRTSSACSSTSVEAGSEDFVCEIDVSV</sequence>
<dbReference type="InterPro" id="IPR013088">
    <property type="entry name" value="Znf_NHR/GATA"/>
</dbReference>
<evidence type="ECO:0000256" key="9">
    <source>
        <dbReference type="ARBA" id="ARBA00023170"/>
    </source>
</evidence>
<dbReference type="STRING" id="103827.A0A0N5CUD2"/>
<dbReference type="EMBL" id="UYYF01004268">
    <property type="protein sequence ID" value="VDN00878.1"/>
    <property type="molecule type" value="Genomic_DNA"/>
</dbReference>
<keyword evidence="6" id="KW-0805">Transcription regulation</keyword>
<keyword evidence="3" id="KW-0479">Metal-binding</keyword>
<dbReference type="AlphaFoldDB" id="A0A0N5CUD2"/>
<evidence type="ECO:0000256" key="10">
    <source>
        <dbReference type="ARBA" id="ARBA00023242"/>
    </source>
</evidence>
<dbReference type="GO" id="GO:0045944">
    <property type="term" value="P:positive regulation of transcription by RNA polymerase II"/>
    <property type="evidence" value="ECO:0007669"/>
    <property type="project" value="TreeGrafter"/>
</dbReference>
<organism evidence="15">
    <name type="scientific">Thelazia callipaeda</name>
    <name type="common">Oriental eyeworm</name>
    <name type="synonym">Parasitic nematode</name>
    <dbReference type="NCBI Taxonomy" id="103827"/>
    <lineage>
        <taxon>Eukaryota</taxon>
        <taxon>Metazoa</taxon>
        <taxon>Ecdysozoa</taxon>
        <taxon>Nematoda</taxon>
        <taxon>Chromadorea</taxon>
        <taxon>Rhabditida</taxon>
        <taxon>Spirurina</taxon>
        <taxon>Spiruromorpha</taxon>
        <taxon>Thelazioidea</taxon>
        <taxon>Thelaziidae</taxon>
        <taxon>Thelazia</taxon>
    </lineage>
</organism>
<dbReference type="FunFam" id="3.30.50.10:FF:000042">
    <property type="entry name" value="Nuclear hormone receptor HR96"/>
    <property type="match status" value="1"/>
</dbReference>
<evidence type="ECO:0000313" key="14">
    <source>
        <dbReference type="Proteomes" id="UP000276776"/>
    </source>
</evidence>
<evidence type="ECO:0000256" key="1">
    <source>
        <dbReference type="ARBA" id="ARBA00004123"/>
    </source>
</evidence>
<keyword evidence="8" id="KW-0804">Transcription</keyword>
<dbReference type="PANTHER" id="PTHR24082:SF494">
    <property type="entry name" value="NUCLEAR HORMONE RECEPTOR FAMILY MEMBER DAF-12"/>
    <property type="match status" value="1"/>
</dbReference>
<dbReference type="GO" id="GO:0005634">
    <property type="term" value="C:nucleus"/>
    <property type="evidence" value="ECO:0007669"/>
    <property type="project" value="UniProtKB-SubCell"/>
</dbReference>
<dbReference type="WBParaSite" id="TCLT_0000386701-mRNA-1">
    <property type="protein sequence ID" value="TCLT_0000386701-mRNA-1"/>
    <property type="gene ID" value="TCLT_0000386701"/>
</dbReference>
<protein>
    <submittedName>
        <fullName evidence="15">Nuclear receptor domain-containing protein</fullName>
    </submittedName>
</protein>
<dbReference type="PRINTS" id="PR00047">
    <property type="entry name" value="STROIDFINGER"/>
</dbReference>
<dbReference type="CDD" id="cd06966">
    <property type="entry name" value="NR_DBD_CAR"/>
    <property type="match status" value="1"/>
</dbReference>
<keyword evidence="10" id="KW-0539">Nucleus</keyword>
<feature type="region of interest" description="Disordered" evidence="11">
    <location>
        <begin position="266"/>
        <end position="295"/>
    </location>
</feature>
<evidence type="ECO:0000259" key="12">
    <source>
        <dbReference type="PROSITE" id="PS51030"/>
    </source>
</evidence>
<evidence type="ECO:0000256" key="5">
    <source>
        <dbReference type="ARBA" id="ARBA00022833"/>
    </source>
</evidence>
<keyword evidence="4" id="KW-0863">Zinc-finger</keyword>
<dbReference type="GO" id="GO:0000122">
    <property type="term" value="P:negative regulation of transcription by RNA polymerase II"/>
    <property type="evidence" value="ECO:0007669"/>
    <property type="project" value="TreeGrafter"/>
</dbReference>
<feature type="region of interest" description="Disordered" evidence="11">
    <location>
        <begin position="123"/>
        <end position="142"/>
    </location>
</feature>
<evidence type="ECO:0000256" key="4">
    <source>
        <dbReference type="ARBA" id="ARBA00022771"/>
    </source>
</evidence>
<dbReference type="GO" id="GO:0008270">
    <property type="term" value="F:zinc ion binding"/>
    <property type="evidence" value="ECO:0007669"/>
    <property type="project" value="UniProtKB-KW"/>
</dbReference>
<reference evidence="13 14" key="2">
    <citation type="submission" date="2018-11" db="EMBL/GenBank/DDBJ databases">
        <authorList>
            <consortium name="Pathogen Informatics"/>
        </authorList>
    </citation>
    <scope>NUCLEOTIDE SEQUENCE [LARGE SCALE GENOMIC DNA]</scope>
</reference>
<evidence type="ECO:0000256" key="7">
    <source>
        <dbReference type="ARBA" id="ARBA00023125"/>
    </source>
</evidence>
<keyword evidence="5" id="KW-0862">Zinc</keyword>
<evidence type="ECO:0000313" key="13">
    <source>
        <dbReference type="EMBL" id="VDN00878.1"/>
    </source>
</evidence>
<dbReference type="GO" id="GO:0006950">
    <property type="term" value="P:response to stress"/>
    <property type="evidence" value="ECO:0007669"/>
    <property type="project" value="UniProtKB-ARBA"/>
</dbReference>
<evidence type="ECO:0000313" key="15">
    <source>
        <dbReference type="WBParaSite" id="TCLT_0000386701-mRNA-1"/>
    </source>
</evidence>
<evidence type="ECO:0000256" key="6">
    <source>
        <dbReference type="ARBA" id="ARBA00023015"/>
    </source>
</evidence>
<dbReference type="OMA" id="AMRCNGR"/>
<dbReference type="GO" id="GO:0000978">
    <property type="term" value="F:RNA polymerase II cis-regulatory region sequence-specific DNA binding"/>
    <property type="evidence" value="ECO:0007669"/>
    <property type="project" value="TreeGrafter"/>
</dbReference>
<comment type="subcellular location">
    <subcellularLocation>
        <location evidence="1">Nucleus</location>
    </subcellularLocation>
</comment>
<evidence type="ECO:0000256" key="3">
    <source>
        <dbReference type="ARBA" id="ARBA00022723"/>
    </source>
</evidence>
<dbReference type="GO" id="GO:0004879">
    <property type="term" value="F:nuclear receptor activity"/>
    <property type="evidence" value="ECO:0007669"/>
    <property type="project" value="TreeGrafter"/>
</dbReference>
<dbReference type="PANTHER" id="PTHR24082">
    <property type="entry name" value="NUCLEAR HORMONE RECEPTOR"/>
    <property type="match status" value="1"/>
</dbReference>
<accession>A0A0N5CUD2</accession>
<dbReference type="SMART" id="SM00399">
    <property type="entry name" value="ZnF_C4"/>
    <property type="match status" value="1"/>
</dbReference>
<feature type="domain" description="Nuclear receptor" evidence="12">
    <location>
        <begin position="144"/>
        <end position="219"/>
    </location>
</feature>
<feature type="compositionally biased region" description="Low complexity" evidence="11">
    <location>
        <begin position="269"/>
        <end position="295"/>
    </location>
</feature>
<name>A0A0N5CUD2_THECL</name>
<dbReference type="GO" id="GO:0030154">
    <property type="term" value="P:cell differentiation"/>
    <property type="evidence" value="ECO:0007669"/>
    <property type="project" value="TreeGrafter"/>
</dbReference>
<keyword evidence="7" id="KW-0238">DNA-binding</keyword>
<dbReference type="InterPro" id="IPR050234">
    <property type="entry name" value="Nuclear_hormone_rcpt_NR1"/>
</dbReference>
<dbReference type="Gene3D" id="3.30.50.10">
    <property type="entry name" value="Erythroid Transcription Factor GATA-1, subunit A"/>
    <property type="match status" value="1"/>
</dbReference>
<evidence type="ECO:0000256" key="2">
    <source>
        <dbReference type="ARBA" id="ARBA00005993"/>
    </source>
</evidence>
<proteinExistence type="inferred from homology"/>
<keyword evidence="9" id="KW-0675">Receptor</keyword>
<dbReference type="SUPFAM" id="SSF57716">
    <property type="entry name" value="Glucocorticoid receptor-like (DNA-binding domain)"/>
    <property type="match status" value="1"/>
</dbReference>
<evidence type="ECO:0000256" key="11">
    <source>
        <dbReference type="SAM" id="MobiDB-lite"/>
    </source>
</evidence>
<dbReference type="PROSITE" id="PS00031">
    <property type="entry name" value="NUCLEAR_REC_DBD_1"/>
    <property type="match status" value="1"/>
</dbReference>
<evidence type="ECO:0000256" key="8">
    <source>
        <dbReference type="ARBA" id="ARBA00023163"/>
    </source>
</evidence>
<dbReference type="Pfam" id="PF00105">
    <property type="entry name" value="zf-C4"/>
    <property type="match status" value="1"/>
</dbReference>
<dbReference type="OrthoDB" id="6355676at2759"/>
<gene>
    <name evidence="13" type="ORF">TCLT_LOCUS3856</name>
</gene>
<keyword evidence="14" id="KW-1185">Reference proteome</keyword>
<dbReference type="PROSITE" id="PS51030">
    <property type="entry name" value="NUCLEAR_REC_DBD_2"/>
    <property type="match status" value="1"/>
</dbReference>
<reference evidence="15" key="1">
    <citation type="submission" date="2017-02" db="UniProtKB">
        <authorList>
            <consortium name="WormBaseParasite"/>
        </authorList>
    </citation>
    <scope>IDENTIFICATION</scope>
</reference>
<comment type="similarity">
    <text evidence="2">Belongs to the nuclear hormone receptor family.</text>
</comment>